<proteinExistence type="inferred from homology"/>
<dbReference type="PANTHER" id="PTHR35093">
    <property type="entry name" value="OUTER MEMBRANE PROTEIN NMB0088-RELATED"/>
    <property type="match status" value="1"/>
</dbReference>
<dbReference type="Pfam" id="PF03349">
    <property type="entry name" value="Toluene_X"/>
    <property type="match status" value="1"/>
</dbReference>
<keyword evidence="7" id="KW-0998">Cell outer membrane</keyword>
<feature type="signal peptide" evidence="8">
    <location>
        <begin position="1"/>
        <end position="33"/>
    </location>
</feature>
<evidence type="ECO:0000256" key="1">
    <source>
        <dbReference type="ARBA" id="ARBA00004571"/>
    </source>
</evidence>
<dbReference type="Gene3D" id="2.40.160.60">
    <property type="entry name" value="Outer membrane protein transport protein (OMPP1/FadL/TodX)"/>
    <property type="match status" value="1"/>
</dbReference>
<feature type="chain" id="PRO_5018167796" description="Porin" evidence="8">
    <location>
        <begin position="34"/>
        <end position="458"/>
    </location>
</feature>
<dbReference type="PANTHER" id="PTHR35093:SF3">
    <property type="entry name" value="LONG-CHAIN FATTY ACID TRANSPORT PROTEIN"/>
    <property type="match status" value="1"/>
</dbReference>
<evidence type="ECO:0000256" key="2">
    <source>
        <dbReference type="ARBA" id="ARBA00008163"/>
    </source>
</evidence>
<keyword evidence="6" id="KW-0472">Membrane</keyword>
<accession>A0A3M8SQ50</accession>
<evidence type="ECO:0000313" key="10">
    <source>
        <dbReference type="Proteomes" id="UP000267049"/>
    </source>
</evidence>
<gene>
    <name evidence="9" type="ORF">EER27_13505</name>
</gene>
<evidence type="ECO:0000256" key="3">
    <source>
        <dbReference type="ARBA" id="ARBA00022452"/>
    </source>
</evidence>
<evidence type="ECO:0000256" key="4">
    <source>
        <dbReference type="ARBA" id="ARBA00022692"/>
    </source>
</evidence>
<sequence length="458" mass="48710">MEITRMQHASRITRLTALALGITGALAIGQAHASGFQIRENSVKNLGRAFSGSTVAQNDASVVANNPAAMVNIDRVTVQADASVIDLTADFEGGGTTALGTPLNGGDGGDPGDASAVPAMAVVIPLSGSLERMTVGASVSAPFGLKTEYDSNWVGRYNAIESDVKTINLTLSAAVEVTERFSVGIGLMYQRAEVTLTNAIDIGTQACVGSGNPANCFNPAFPYRPQANDALVEVSGDDNGIGWIIGAQWRPTDSLSLGFSHRSEIDHDLEGDADFSSSNAAAQVILATNPGLRDGKISAPLTTPSVTTFSAQYDINDSFRLMADVQATDWHSLEAVNIYRPDGSSLGHEAFDWEDTMLYSLGGEYDINDSFTVRAGVALDETPTNDLARTPRLPDQDRNIFSLGMTWNVSEQLSVDAAFMRIEIEETKVNVLSSSRSRLVGEFDGYANVFGVAAQYRF</sequence>
<reference evidence="9 10" key="1">
    <citation type="submission" date="2018-11" db="EMBL/GenBank/DDBJ databases">
        <title>Lysobacter cryohumiis sp. nov., isolated from soil in the Tianshan Mountains, Xinjiang, China.</title>
        <authorList>
            <person name="Luo Y."/>
            <person name="Sheng H."/>
        </authorList>
    </citation>
    <scope>NUCLEOTIDE SEQUENCE [LARGE SCALE GENOMIC DNA]</scope>
    <source>
        <strain evidence="9 10">ZS60</strain>
    </source>
</reference>
<keyword evidence="10" id="KW-1185">Reference proteome</keyword>
<dbReference type="AlphaFoldDB" id="A0A3M8SQ50"/>
<dbReference type="InterPro" id="IPR005017">
    <property type="entry name" value="OMPP1/FadL/TodX"/>
</dbReference>
<evidence type="ECO:0000256" key="5">
    <source>
        <dbReference type="ARBA" id="ARBA00022729"/>
    </source>
</evidence>
<protein>
    <recommendedName>
        <fullName evidence="11">Porin</fullName>
    </recommendedName>
</protein>
<evidence type="ECO:0000256" key="6">
    <source>
        <dbReference type="ARBA" id="ARBA00023136"/>
    </source>
</evidence>
<dbReference type="OrthoDB" id="19849at2"/>
<evidence type="ECO:0008006" key="11">
    <source>
        <dbReference type="Google" id="ProtNLM"/>
    </source>
</evidence>
<evidence type="ECO:0000313" key="9">
    <source>
        <dbReference type="EMBL" id="RNF82913.1"/>
    </source>
</evidence>
<dbReference type="Proteomes" id="UP000267049">
    <property type="component" value="Unassembled WGS sequence"/>
</dbReference>
<keyword evidence="3" id="KW-1134">Transmembrane beta strand</keyword>
<comment type="caution">
    <text evidence="9">The sequence shown here is derived from an EMBL/GenBank/DDBJ whole genome shotgun (WGS) entry which is preliminary data.</text>
</comment>
<evidence type="ECO:0000256" key="8">
    <source>
        <dbReference type="SAM" id="SignalP"/>
    </source>
</evidence>
<dbReference type="EMBL" id="RIBS01000006">
    <property type="protein sequence ID" value="RNF82913.1"/>
    <property type="molecule type" value="Genomic_DNA"/>
</dbReference>
<dbReference type="GO" id="GO:0015483">
    <property type="term" value="F:long-chain fatty acid transporting porin activity"/>
    <property type="evidence" value="ECO:0007669"/>
    <property type="project" value="TreeGrafter"/>
</dbReference>
<dbReference type="SUPFAM" id="SSF56935">
    <property type="entry name" value="Porins"/>
    <property type="match status" value="1"/>
</dbReference>
<comment type="similarity">
    <text evidence="2">Belongs to the OmpP1/FadL family.</text>
</comment>
<keyword evidence="4" id="KW-0812">Transmembrane</keyword>
<organism evidence="9 10">
    <name type="scientific">Montanilutibacter psychrotolerans</name>
    <dbReference type="NCBI Taxonomy" id="1327343"/>
    <lineage>
        <taxon>Bacteria</taxon>
        <taxon>Pseudomonadati</taxon>
        <taxon>Pseudomonadota</taxon>
        <taxon>Gammaproteobacteria</taxon>
        <taxon>Lysobacterales</taxon>
        <taxon>Lysobacteraceae</taxon>
        <taxon>Montanilutibacter</taxon>
    </lineage>
</organism>
<name>A0A3M8SQ50_9GAMM</name>
<comment type="subcellular location">
    <subcellularLocation>
        <location evidence="1">Cell outer membrane</location>
        <topology evidence="1">Multi-pass membrane protein</topology>
    </subcellularLocation>
</comment>
<keyword evidence="5 8" id="KW-0732">Signal</keyword>
<dbReference type="GO" id="GO:0009279">
    <property type="term" value="C:cell outer membrane"/>
    <property type="evidence" value="ECO:0007669"/>
    <property type="project" value="UniProtKB-SubCell"/>
</dbReference>
<evidence type="ECO:0000256" key="7">
    <source>
        <dbReference type="ARBA" id="ARBA00023237"/>
    </source>
</evidence>